<protein>
    <submittedName>
        <fullName evidence="5">Patatin family protein</fullName>
    </submittedName>
</protein>
<dbReference type="Pfam" id="PF01734">
    <property type="entry name" value="Patatin"/>
    <property type="match status" value="1"/>
</dbReference>
<evidence type="ECO:0000256" key="3">
    <source>
        <dbReference type="ARBA" id="ARBA00023098"/>
    </source>
</evidence>
<keyword evidence="2 4" id="KW-0442">Lipid degradation</keyword>
<dbReference type="InterPro" id="IPR050301">
    <property type="entry name" value="NTE"/>
</dbReference>
<gene>
    <name evidence="5" type="ORF">IC627_00405</name>
</gene>
<dbReference type="SUPFAM" id="SSF52151">
    <property type="entry name" value="FabD/lysophospholipase-like"/>
    <property type="match status" value="1"/>
</dbReference>
<reference evidence="5 6" key="1">
    <citation type="submission" date="2020-09" db="EMBL/GenBank/DDBJ databases">
        <title>Complete, closed and curated genome sequences of Photobacterium damselae subsp. piscicida isolates from Australia indicate localised evolution and additional plasmid-borne pathogenicity mechanisms.</title>
        <authorList>
            <person name="Baseggio L."/>
            <person name="Silayeva O."/>
            <person name="Buller N."/>
            <person name="Landos M."/>
            <person name="Engelstaedter J."/>
            <person name="Barnes A.C."/>
        </authorList>
    </citation>
    <scope>NUCLEOTIDE SEQUENCE [LARGE SCALE GENOMIC DNA]</scope>
    <source>
        <strain evidence="5 6">AS-16-0540-1</strain>
    </source>
</reference>
<feature type="short sequence motif" description="DGA/G" evidence="4">
    <location>
        <begin position="163"/>
        <end position="165"/>
    </location>
</feature>
<keyword evidence="3 4" id="KW-0443">Lipid metabolism</keyword>
<feature type="active site" description="Nucleophile" evidence="4">
    <location>
        <position position="44"/>
    </location>
</feature>
<dbReference type="Gene3D" id="3.40.1090.10">
    <property type="entry name" value="Cytosolic phospholipase A2 catalytic domain"/>
    <property type="match status" value="2"/>
</dbReference>
<organism evidence="5 6">
    <name type="scientific">Photobacterium damsela subsp. piscicida</name>
    <name type="common">Pasteurella piscicida</name>
    <dbReference type="NCBI Taxonomy" id="38294"/>
    <lineage>
        <taxon>Bacteria</taxon>
        <taxon>Pseudomonadati</taxon>
        <taxon>Pseudomonadota</taxon>
        <taxon>Gammaproteobacteria</taxon>
        <taxon>Vibrionales</taxon>
        <taxon>Vibrionaceae</taxon>
        <taxon>Photobacterium</taxon>
    </lineage>
</organism>
<dbReference type="InterPro" id="IPR037483">
    <property type="entry name" value="YjjU-like"/>
</dbReference>
<sequence length="297" mass="33117">MNSRNSSRALIVEGGAMRGIFASGVLDAFLENNYMPFDFAIGVSAGSTNLIGYLCGQHGRSHTIITDYSRRHDFINFARFTQGGHLTDIDWLWRTTTRHLPLNLFKYEQRNIPLYATATNLETGQAEYIAVSRENIAEAMEATCALPVAYRHNPTVSGVAMSDGGIADSIPVIEAYNRGAREITVILSKPLGFHKSETKLPWLIKSMFHDHPKFAEAVLSRAERYNAALDFIANPPADCKLTVIAPKESFQVGRLTRNLEKLEQGYQMGREAGYRLCGLIPCYGDNCYQSERLERAA</sequence>
<proteinExistence type="predicted"/>
<evidence type="ECO:0000256" key="2">
    <source>
        <dbReference type="ARBA" id="ARBA00022963"/>
    </source>
</evidence>
<dbReference type="InterPro" id="IPR002641">
    <property type="entry name" value="PNPLA_dom"/>
</dbReference>
<dbReference type="CDD" id="cd07208">
    <property type="entry name" value="Pat_hypo_Ecoli_yjju_like"/>
    <property type="match status" value="1"/>
</dbReference>
<evidence type="ECO:0000256" key="1">
    <source>
        <dbReference type="ARBA" id="ARBA00022801"/>
    </source>
</evidence>
<feature type="active site" description="Proton acceptor" evidence="4">
    <location>
        <position position="163"/>
    </location>
</feature>
<evidence type="ECO:0000313" key="6">
    <source>
        <dbReference type="Proteomes" id="UP000516656"/>
    </source>
</evidence>
<dbReference type="EMBL" id="CP061854">
    <property type="protein sequence ID" value="QOD56603.1"/>
    <property type="molecule type" value="Genomic_DNA"/>
</dbReference>
<dbReference type="PANTHER" id="PTHR14226">
    <property type="entry name" value="NEUROPATHY TARGET ESTERASE/SWISS CHEESE D.MELANOGASTER"/>
    <property type="match status" value="1"/>
</dbReference>
<dbReference type="GO" id="GO:0016787">
    <property type="term" value="F:hydrolase activity"/>
    <property type="evidence" value="ECO:0007669"/>
    <property type="project" value="UniProtKB-UniRule"/>
</dbReference>
<evidence type="ECO:0000313" key="5">
    <source>
        <dbReference type="EMBL" id="QOD56603.1"/>
    </source>
</evidence>
<feature type="short sequence motif" description="GXSXG" evidence="4">
    <location>
        <begin position="42"/>
        <end position="46"/>
    </location>
</feature>
<dbReference type="GO" id="GO:0016042">
    <property type="term" value="P:lipid catabolic process"/>
    <property type="evidence" value="ECO:0007669"/>
    <property type="project" value="UniProtKB-UniRule"/>
</dbReference>
<name>A0A1Q9H252_PHODP</name>
<dbReference type="AlphaFoldDB" id="A0A1Q9H252"/>
<dbReference type="InterPro" id="IPR016035">
    <property type="entry name" value="Acyl_Trfase/lysoPLipase"/>
</dbReference>
<dbReference type="RefSeq" id="WP_044173883.1">
    <property type="nucleotide sequence ID" value="NZ_AP018045.1"/>
</dbReference>
<comment type="caution">
    <text evidence="4">Lacks conserved residue(s) required for the propagation of feature annotation.</text>
</comment>
<keyword evidence="1 4" id="KW-0378">Hydrolase</keyword>
<dbReference type="Pfam" id="PF19890">
    <property type="entry name" value="DUF6363"/>
    <property type="match status" value="1"/>
</dbReference>
<dbReference type="InterPro" id="IPR045943">
    <property type="entry name" value="DUF6363"/>
</dbReference>
<dbReference type="PROSITE" id="PS51635">
    <property type="entry name" value="PNPLA"/>
    <property type="match status" value="1"/>
</dbReference>
<dbReference type="Proteomes" id="UP000516656">
    <property type="component" value="Chromosome 1"/>
</dbReference>
<accession>A0A1Q9H252</accession>
<evidence type="ECO:0000256" key="4">
    <source>
        <dbReference type="PROSITE-ProRule" id="PRU01161"/>
    </source>
</evidence>
<dbReference type="PANTHER" id="PTHR14226:SF25">
    <property type="entry name" value="PHOSPHOESTERASE"/>
    <property type="match status" value="1"/>
</dbReference>